<dbReference type="InterPro" id="IPR011042">
    <property type="entry name" value="6-blade_b-propeller_TolB-like"/>
</dbReference>
<organism evidence="2 3">
    <name type="scientific">Spirosoma arboris</name>
    <dbReference type="NCBI Taxonomy" id="2682092"/>
    <lineage>
        <taxon>Bacteria</taxon>
        <taxon>Pseudomonadati</taxon>
        <taxon>Bacteroidota</taxon>
        <taxon>Cytophagia</taxon>
        <taxon>Cytophagales</taxon>
        <taxon>Cytophagaceae</taxon>
        <taxon>Spirosoma</taxon>
    </lineage>
</organism>
<dbReference type="InterPro" id="IPR053224">
    <property type="entry name" value="Sensory_adhesion_molecule"/>
</dbReference>
<evidence type="ECO:0008006" key="4">
    <source>
        <dbReference type="Google" id="ProtNLM"/>
    </source>
</evidence>
<dbReference type="PANTHER" id="PTHR31460:SF3">
    <property type="entry name" value="MESOCENTIN"/>
    <property type="match status" value="1"/>
</dbReference>
<comment type="caution">
    <text evidence="2">The sequence shown here is derived from an EMBL/GenBank/DDBJ whole genome shotgun (WGS) entry which is preliminary data.</text>
</comment>
<gene>
    <name evidence="2" type="ORF">GO755_15210</name>
</gene>
<name>A0A7K1SC41_9BACT</name>
<evidence type="ECO:0000313" key="2">
    <source>
        <dbReference type="EMBL" id="MVM31392.1"/>
    </source>
</evidence>
<dbReference type="Proteomes" id="UP000436006">
    <property type="component" value="Unassembled WGS sequence"/>
</dbReference>
<reference evidence="2 3" key="1">
    <citation type="submission" date="2019-12" db="EMBL/GenBank/DDBJ databases">
        <title>Spirosoma sp. HMF4905 genome sequencing and assembly.</title>
        <authorList>
            <person name="Kang H."/>
            <person name="Cha I."/>
            <person name="Kim H."/>
            <person name="Joh K."/>
        </authorList>
    </citation>
    <scope>NUCLEOTIDE SEQUENCE [LARGE SCALE GENOMIC DNA]</scope>
    <source>
        <strain evidence="2 3">HMF4905</strain>
    </source>
</reference>
<feature type="signal peptide" evidence="1">
    <location>
        <begin position="1"/>
        <end position="22"/>
    </location>
</feature>
<proteinExistence type="predicted"/>
<sequence>MRYYFIHFCLIAQLAFTALLHAQNPTSYPNKHPSTIAFQLPETGLITEGIGYDPITQTFYISSVHERKIISYTAKNGTTDFSRPADSLWGMFGLKVDPTRRLLWGCSSALPQAKGNTPASDGHTALAAYDLKTRRLITTYPVPVDGKPHLLGDLTLSKTGTVYSTDSRSPWIYRLEAGSKVVTPFLTDSLFRSLQGLALSDDEKTLYVADYRRGLLAVTLSTKQVTCLSCAQTTDLSGIDGLYYDQNSLIAIQNRKKPYRVIRIQLAKTTSAITKVEILETDHPLSSEPTLGVVVDKQFYYIANSQWDAFDDAGKPVPNFPAQKPTILVVPLH</sequence>
<keyword evidence="1" id="KW-0732">Signal</keyword>
<keyword evidence="3" id="KW-1185">Reference proteome</keyword>
<dbReference type="PANTHER" id="PTHR31460">
    <property type="match status" value="1"/>
</dbReference>
<dbReference type="Gene3D" id="2.120.10.30">
    <property type="entry name" value="TolB, C-terminal domain"/>
    <property type="match status" value="1"/>
</dbReference>
<dbReference type="RefSeq" id="WP_157586034.1">
    <property type="nucleotide sequence ID" value="NZ_WPIN01000005.1"/>
</dbReference>
<evidence type="ECO:0000256" key="1">
    <source>
        <dbReference type="SAM" id="SignalP"/>
    </source>
</evidence>
<accession>A0A7K1SC41</accession>
<dbReference type="EMBL" id="WPIN01000005">
    <property type="protein sequence ID" value="MVM31392.1"/>
    <property type="molecule type" value="Genomic_DNA"/>
</dbReference>
<feature type="chain" id="PRO_5029610892" description="SMP-30/Gluconolactonase/LRE-like region domain-containing protein" evidence="1">
    <location>
        <begin position="23"/>
        <end position="333"/>
    </location>
</feature>
<dbReference type="AlphaFoldDB" id="A0A7K1SC41"/>
<dbReference type="SUPFAM" id="SSF63829">
    <property type="entry name" value="Calcium-dependent phosphotriesterase"/>
    <property type="match status" value="1"/>
</dbReference>
<protein>
    <recommendedName>
        <fullName evidence="4">SMP-30/Gluconolactonase/LRE-like region domain-containing protein</fullName>
    </recommendedName>
</protein>
<evidence type="ECO:0000313" key="3">
    <source>
        <dbReference type="Proteomes" id="UP000436006"/>
    </source>
</evidence>